<proteinExistence type="predicted"/>
<dbReference type="Proteomes" id="UP000253908">
    <property type="component" value="Chromosome"/>
</dbReference>
<name>A0A345PGV6_9BACI</name>
<dbReference type="AlphaFoldDB" id="A0A345PGV6"/>
<evidence type="ECO:0000313" key="1">
    <source>
        <dbReference type="EMBL" id="AXI09236.1"/>
    </source>
</evidence>
<sequence>MVDKKAVKILFKRYWSSAGWTNTHLRKEELEYAKEAGIMFEPIELSHDEIIHNVNELVNIIDLNEISEQFIASLSTRRLDLRSALGSYIVGKHLLEHTFIGTGNYCIYCGSSSNTKERQDLNVLNFERFKWGGVRHLDPLYIAFDLNQYSNSEKLVPTPEDYEILNKILTDGLYGTIVHRPSSPAVQTV</sequence>
<gene>
    <name evidence="1" type="ORF">CUC15_09970</name>
</gene>
<evidence type="ECO:0000313" key="2">
    <source>
        <dbReference type="Proteomes" id="UP000253908"/>
    </source>
</evidence>
<keyword evidence="2" id="KW-1185">Reference proteome</keyword>
<dbReference type="KEGG" id="ocn:CUC15_09970"/>
<dbReference type="EMBL" id="CP024848">
    <property type="protein sequence ID" value="AXI09236.1"/>
    <property type="molecule type" value="Genomic_DNA"/>
</dbReference>
<accession>A0A345PGV6</accession>
<reference evidence="2" key="1">
    <citation type="submission" date="2017-11" db="EMBL/GenBank/DDBJ databases">
        <authorList>
            <person name="Zhu W."/>
        </authorList>
    </citation>
    <scope>NUCLEOTIDE SEQUENCE [LARGE SCALE GENOMIC DNA]</scope>
    <source>
        <strain evidence="2">160</strain>
    </source>
</reference>
<organism evidence="1 2">
    <name type="scientific">Oceanobacillus zhaokaii</name>
    <dbReference type="NCBI Taxonomy" id="2052660"/>
    <lineage>
        <taxon>Bacteria</taxon>
        <taxon>Bacillati</taxon>
        <taxon>Bacillota</taxon>
        <taxon>Bacilli</taxon>
        <taxon>Bacillales</taxon>
        <taxon>Bacillaceae</taxon>
        <taxon>Oceanobacillus</taxon>
    </lineage>
</organism>
<protein>
    <submittedName>
        <fullName evidence="1">Uncharacterized protein</fullName>
    </submittedName>
</protein>
<dbReference type="OrthoDB" id="2730767at2"/>
<dbReference type="RefSeq" id="WP_114916525.1">
    <property type="nucleotide sequence ID" value="NZ_CP024848.1"/>
</dbReference>